<accession>A0ACC2PPS1</accession>
<name>A0ACC2PPS1_9HYME</name>
<keyword evidence="2" id="KW-1185">Reference proteome</keyword>
<evidence type="ECO:0000313" key="1">
    <source>
        <dbReference type="EMBL" id="KAJ8685402.1"/>
    </source>
</evidence>
<gene>
    <name evidence="1" type="ORF">QAD02_021195</name>
</gene>
<evidence type="ECO:0000313" key="2">
    <source>
        <dbReference type="Proteomes" id="UP001239111"/>
    </source>
</evidence>
<organism evidence="1 2">
    <name type="scientific">Eretmocerus hayati</name>
    <dbReference type="NCBI Taxonomy" id="131215"/>
    <lineage>
        <taxon>Eukaryota</taxon>
        <taxon>Metazoa</taxon>
        <taxon>Ecdysozoa</taxon>
        <taxon>Arthropoda</taxon>
        <taxon>Hexapoda</taxon>
        <taxon>Insecta</taxon>
        <taxon>Pterygota</taxon>
        <taxon>Neoptera</taxon>
        <taxon>Endopterygota</taxon>
        <taxon>Hymenoptera</taxon>
        <taxon>Apocrita</taxon>
        <taxon>Proctotrupomorpha</taxon>
        <taxon>Chalcidoidea</taxon>
        <taxon>Aphelinidae</taxon>
        <taxon>Aphelininae</taxon>
        <taxon>Eretmocerus</taxon>
    </lineage>
</organism>
<proteinExistence type="predicted"/>
<dbReference type="Proteomes" id="UP001239111">
    <property type="component" value="Chromosome 1"/>
</dbReference>
<reference evidence="1" key="1">
    <citation type="submission" date="2023-04" db="EMBL/GenBank/DDBJ databases">
        <title>A chromosome-level genome assembly of the parasitoid wasp Eretmocerus hayati.</title>
        <authorList>
            <person name="Zhong Y."/>
            <person name="Liu S."/>
            <person name="Liu Y."/>
        </authorList>
    </citation>
    <scope>NUCLEOTIDE SEQUENCE</scope>
    <source>
        <strain evidence="1">ZJU_SS_LIU_2023</strain>
    </source>
</reference>
<comment type="caution">
    <text evidence="1">The sequence shown here is derived from an EMBL/GenBank/DDBJ whole genome shotgun (WGS) entry which is preliminary data.</text>
</comment>
<sequence length="669" mass="77515">MANLYGLIQVMNDEVREEFQRFQNDATFIQDLSRTKELQKKVTKLRNIVKDALSPEKIGEWSTGQKAFFETVLHDMTRIVSVIQTRKEDAKPYIVDNLKNLIREFRSLKADLTFHAYFLLNNGKRSLKHFRVPYQSFLKTTNVEKWFDQAIKIILERMHDFNEMESGWALEEIVDINTNIVKTNPIKGSSFIPTPEYIRKKNAVVNIRCRKNDCFACSVVAGLRPCIKKSAQQNERSSYPTWKHMLINVGDIEFPVSLEDIPEFERLNPKICVYVYQCDEEKEQVYLVYESENKKKKSRESRQTVRLLLLEKNGKVHYCTIRDPSRLISSQISRHHGRTYLCDTCQHCFQSQEKLDRHSSDCAAINDQPVLLPNEDEKLLKFTEFHKKEPLPCIIYADVECLLQECDEEDQISSDSDGVCPMSEAPCADNFMADECNEEAEYDGGYDLEEFRLKKKTHLERVAFRRHVPYSLAYYYLHRYNDAKSYYKRYRGRYCIRDFARDLECLAQDIEQEIDNPTPIKMTEEDKANYQATNVCHFCEKDIADPSDKVADHNHRGEGTYRSAAHRICNLQCVDPPTVVIQDTGVEVEVLVCDCTNPDAHGEGDVIFVSPPQPNTSQNPRSRDSEEEVEVLDYIYDCIIKANDHGEAPPSTPPNSETDDAEEDVEVVD</sequence>
<protein>
    <submittedName>
        <fullName evidence="1">Uncharacterized protein</fullName>
    </submittedName>
</protein>
<dbReference type="EMBL" id="CM056741">
    <property type="protein sequence ID" value="KAJ8685402.1"/>
    <property type="molecule type" value="Genomic_DNA"/>
</dbReference>